<organism evidence="1">
    <name type="scientific">marine sediment metagenome</name>
    <dbReference type="NCBI Taxonomy" id="412755"/>
    <lineage>
        <taxon>unclassified sequences</taxon>
        <taxon>metagenomes</taxon>
        <taxon>ecological metagenomes</taxon>
    </lineage>
</organism>
<dbReference type="AlphaFoldDB" id="A0A0F8VV97"/>
<evidence type="ECO:0000313" key="1">
    <source>
        <dbReference type="EMBL" id="KKK48293.1"/>
    </source>
</evidence>
<protein>
    <submittedName>
        <fullName evidence="1">Uncharacterized protein</fullName>
    </submittedName>
</protein>
<name>A0A0F8VV97_9ZZZZ</name>
<proteinExistence type="predicted"/>
<comment type="caution">
    <text evidence="1">The sequence shown here is derived from an EMBL/GenBank/DDBJ whole genome shotgun (WGS) entry which is preliminary data.</text>
</comment>
<accession>A0A0F8VV97</accession>
<sequence length="92" mass="9960">MKNWAMFVAVLILLAVPALAQDTGVTFEPRLENSGLLHIVHEGVTVVSIDLRDGSVVYGEDYAADAAALLFWEAVGRLFPMTPDPTCAELDD</sequence>
<gene>
    <name evidence="1" type="ORF">LCGC14_3146580</name>
</gene>
<reference evidence="1" key="1">
    <citation type="journal article" date="2015" name="Nature">
        <title>Complex archaea that bridge the gap between prokaryotes and eukaryotes.</title>
        <authorList>
            <person name="Spang A."/>
            <person name="Saw J.H."/>
            <person name="Jorgensen S.L."/>
            <person name="Zaremba-Niedzwiedzka K."/>
            <person name="Martijn J."/>
            <person name="Lind A.E."/>
            <person name="van Eijk R."/>
            <person name="Schleper C."/>
            <person name="Guy L."/>
            <person name="Ettema T.J."/>
        </authorList>
    </citation>
    <scope>NUCLEOTIDE SEQUENCE</scope>
</reference>
<dbReference type="EMBL" id="LAZR01069139">
    <property type="protein sequence ID" value="KKK48293.1"/>
    <property type="molecule type" value="Genomic_DNA"/>
</dbReference>